<comment type="caution">
    <text evidence="2">The sequence shown here is derived from an EMBL/GenBank/DDBJ whole genome shotgun (WGS) entry which is preliminary data.</text>
</comment>
<dbReference type="AlphaFoldDB" id="A0AAV5CW66"/>
<evidence type="ECO:0000313" key="3">
    <source>
        <dbReference type="Proteomes" id="UP001054889"/>
    </source>
</evidence>
<organism evidence="2 3">
    <name type="scientific">Eleusine coracana subsp. coracana</name>
    <dbReference type="NCBI Taxonomy" id="191504"/>
    <lineage>
        <taxon>Eukaryota</taxon>
        <taxon>Viridiplantae</taxon>
        <taxon>Streptophyta</taxon>
        <taxon>Embryophyta</taxon>
        <taxon>Tracheophyta</taxon>
        <taxon>Spermatophyta</taxon>
        <taxon>Magnoliopsida</taxon>
        <taxon>Liliopsida</taxon>
        <taxon>Poales</taxon>
        <taxon>Poaceae</taxon>
        <taxon>PACMAD clade</taxon>
        <taxon>Chloridoideae</taxon>
        <taxon>Cynodonteae</taxon>
        <taxon>Eleusininae</taxon>
        <taxon>Eleusine</taxon>
    </lineage>
</organism>
<feature type="compositionally biased region" description="Pro residues" evidence="1">
    <location>
        <begin position="19"/>
        <end position="28"/>
    </location>
</feature>
<feature type="region of interest" description="Disordered" evidence="1">
    <location>
        <begin position="77"/>
        <end position="107"/>
    </location>
</feature>
<sequence>MGQVESHPTSPAAESSPPVGEPSPPSPAPASSSLEALAAEAMSFNGDDTEEGSDCVKPFIALQDCIKENPEAFSKEILEEEENDEDAEKSNLKVRAPAWSKESKPKL</sequence>
<feature type="region of interest" description="Disordered" evidence="1">
    <location>
        <begin position="1"/>
        <end position="52"/>
    </location>
</feature>
<reference evidence="2" key="2">
    <citation type="submission" date="2021-12" db="EMBL/GenBank/DDBJ databases">
        <title>Resequencing data analysis of finger millet.</title>
        <authorList>
            <person name="Hatakeyama M."/>
            <person name="Aluri S."/>
            <person name="Balachadran M.T."/>
            <person name="Sivarajan S.R."/>
            <person name="Poveda L."/>
            <person name="Shimizu-Inatsugi R."/>
            <person name="Schlapbach R."/>
            <person name="Sreeman S.M."/>
            <person name="Shimizu K.K."/>
        </authorList>
    </citation>
    <scope>NUCLEOTIDE SEQUENCE</scope>
</reference>
<feature type="compositionally biased region" description="Acidic residues" evidence="1">
    <location>
        <begin position="78"/>
        <end position="87"/>
    </location>
</feature>
<feature type="compositionally biased region" description="Low complexity" evidence="1">
    <location>
        <begin position="29"/>
        <end position="41"/>
    </location>
</feature>
<accession>A0AAV5CW66</accession>
<dbReference type="Gene3D" id="1.10.287.2900">
    <property type="match status" value="1"/>
</dbReference>
<dbReference type="Proteomes" id="UP001054889">
    <property type="component" value="Unassembled WGS sequence"/>
</dbReference>
<name>A0AAV5CW66_ELECO</name>
<dbReference type="EMBL" id="BQKI01000009">
    <property type="protein sequence ID" value="GJN02280.1"/>
    <property type="molecule type" value="Genomic_DNA"/>
</dbReference>
<keyword evidence="3" id="KW-1185">Reference proteome</keyword>
<reference evidence="2" key="1">
    <citation type="journal article" date="2018" name="DNA Res.">
        <title>Multiple hybrid de novo genome assembly of finger millet, an orphan allotetraploid crop.</title>
        <authorList>
            <person name="Hatakeyama M."/>
            <person name="Aluri S."/>
            <person name="Balachadran M.T."/>
            <person name="Sivarajan S.R."/>
            <person name="Patrignani A."/>
            <person name="Gruter S."/>
            <person name="Poveda L."/>
            <person name="Shimizu-Inatsugi R."/>
            <person name="Baeten J."/>
            <person name="Francoijs K.J."/>
            <person name="Nataraja K.N."/>
            <person name="Reddy Y.A.N."/>
            <person name="Phadnis S."/>
            <person name="Ravikumar R.L."/>
            <person name="Schlapbach R."/>
            <person name="Sreeman S.M."/>
            <person name="Shimizu K.K."/>
        </authorList>
    </citation>
    <scope>NUCLEOTIDE SEQUENCE</scope>
</reference>
<proteinExistence type="predicted"/>
<gene>
    <name evidence="2" type="primary">ga19614</name>
    <name evidence="2" type="ORF">PR202_ga19614</name>
</gene>
<evidence type="ECO:0000256" key="1">
    <source>
        <dbReference type="SAM" id="MobiDB-lite"/>
    </source>
</evidence>
<evidence type="ECO:0000313" key="2">
    <source>
        <dbReference type="EMBL" id="GJN02280.1"/>
    </source>
</evidence>
<protein>
    <submittedName>
        <fullName evidence="2">Uncharacterized protein</fullName>
    </submittedName>
</protein>